<gene>
    <name evidence="1" type="ORF">GA0070618_2214</name>
</gene>
<sequence>MGESGNIVAGSCTYRQANDDPHLSSGDASVHGFWLYIAGTCPSKANVDVYLQAFWCDPFGCGWVTVDSGSGDYAPGSGSGTRANARINCSSSTEVGWRGVTDVDLPGIADPPGMYYGTPKDLPCSP</sequence>
<protein>
    <submittedName>
        <fullName evidence="1">Uncharacterized protein</fullName>
    </submittedName>
</protein>
<dbReference type="EMBL" id="LT607413">
    <property type="protein sequence ID" value="SCE95920.1"/>
    <property type="molecule type" value="Genomic_DNA"/>
</dbReference>
<dbReference type="InParanoid" id="A0A1C4WIB7"/>
<name>A0A1C4WIB7_MICEC</name>
<keyword evidence="2" id="KW-1185">Reference proteome</keyword>
<evidence type="ECO:0000313" key="1">
    <source>
        <dbReference type="EMBL" id="SCE95920.1"/>
    </source>
</evidence>
<dbReference type="RefSeq" id="WP_088981550.1">
    <property type="nucleotide sequence ID" value="NZ_LT607413.1"/>
</dbReference>
<proteinExistence type="predicted"/>
<reference evidence="2" key="1">
    <citation type="submission" date="2016-06" db="EMBL/GenBank/DDBJ databases">
        <authorList>
            <person name="Varghese N."/>
            <person name="Submissions Spin"/>
        </authorList>
    </citation>
    <scope>NUCLEOTIDE SEQUENCE [LARGE SCALE GENOMIC DNA]</scope>
    <source>
        <strain evidence="2">DSM 43816</strain>
    </source>
</reference>
<evidence type="ECO:0000313" key="2">
    <source>
        <dbReference type="Proteomes" id="UP000198253"/>
    </source>
</evidence>
<accession>A0A1C4WIB7</accession>
<dbReference type="AlphaFoldDB" id="A0A1C4WIB7"/>
<dbReference type="OrthoDB" id="5149255at2"/>
<organism evidence="1 2">
    <name type="scientific">Micromonospora echinospora</name>
    <name type="common">Micromonospora purpurea</name>
    <dbReference type="NCBI Taxonomy" id="1877"/>
    <lineage>
        <taxon>Bacteria</taxon>
        <taxon>Bacillati</taxon>
        <taxon>Actinomycetota</taxon>
        <taxon>Actinomycetes</taxon>
        <taxon>Micromonosporales</taxon>
        <taxon>Micromonosporaceae</taxon>
        <taxon>Micromonospora</taxon>
    </lineage>
</organism>
<dbReference type="Proteomes" id="UP000198253">
    <property type="component" value="Chromosome I"/>
</dbReference>